<gene>
    <name evidence="5" type="ORF">GCM10007878_14280</name>
</gene>
<keyword evidence="3" id="KW-0560">Oxidoreductase</keyword>
<comment type="caution">
    <text evidence="5">The sequence shown here is derived from an EMBL/GenBank/DDBJ whole genome shotgun (WGS) entry which is preliminary data.</text>
</comment>
<dbReference type="RefSeq" id="WP_027851914.1">
    <property type="nucleotide sequence ID" value="NZ_BSOR01000024.1"/>
</dbReference>
<dbReference type="PANTHER" id="PTHR13847">
    <property type="entry name" value="SARCOSINE DEHYDROGENASE-RELATED"/>
    <property type="match status" value="1"/>
</dbReference>
<accession>A0ABQ5ZY89</accession>
<evidence type="ECO:0000256" key="2">
    <source>
        <dbReference type="ARBA" id="ARBA00022977"/>
    </source>
</evidence>
<keyword evidence="2" id="KW-0784">Thiamine biosynthesis</keyword>
<evidence type="ECO:0000256" key="1">
    <source>
        <dbReference type="ARBA" id="ARBA00004948"/>
    </source>
</evidence>
<dbReference type="InterPro" id="IPR036188">
    <property type="entry name" value="FAD/NAD-bd_sf"/>
</dbReference>
<dbReference type="PANTHER" id="PTHR13847:SF289">
    <property type="entry name" value="GLYCINE OXIDASE"/>
    <property type="match status" value="1"/>
</dbReference>
<comment type="pathway">
    <text evidence="1">Cofactor biosynthesis; thiamine diphosphate biosynthesis.</text>
</comment>
<evidence type="ECO:0000313" key="6">
    <source>
        <dbReference type="Proteomes" id="UP001156682"/>
    </source>
</evidence>
<dbReference type="SUPFAM" id="SSF54373">
    <property type="entry name" value="FAD-linked reductases, C-terminal domain"/>
    <property type="match status" value="1"/>
</dbReference>
<organism evidence="5 6">
    <name type="scientific">Marinospirillum insulare</name>
    <dbReference type="NCBI Taxonomy" id="217169"/>
    <lineage>
        <taxon>Bacteria</taxon>
        <taxon>Pseudomonadati</taxon>
        <taxon>Pseudomonadota</taxon>
        <taxon>Gammaproteobacteria</taxon>
        <taxon>Oceanospirillales</taxon>
        <taxon>Oceanospirillaceae</taxon>
        <taxon>Marinospirillum</taxon>
    </lineage>
</organism>
<dbReference type="InterPro" id="IPR012727">
    <property type="entry name" value="Gly_oxidase_ThiO"/>
</dbReference>
<dbReference type="InterPro" id="IPR006076">
    <property type="entry name" value="FAD-dep_OxRdtase"/>
</dbReference>
<sequence>MSDFLLVGGGVIGMMLARELADAGAEVTLVERGQCGEESSWAGGGIVSPLYPWRYPASITALASYAQDFYPKFTQQLLEETGIDPEFREDGLLLLQVADEQAALDWAAVEKRELEQVDAAFLYDKEPDVAPGFSSALWMPKVASVRTPRLAKALRASLKRYKNIRLLENTEVHGIYHDEGEVLGVEGKQMIFSAKCTVLCAGAWTGKLLEQLEVKTAIKPVCGQMLLFKAPPGLINRVVLMKGRYLIPRKDGRILAGSTMEYVGFDKQTTQDALESLRETAFQILPKLRDYEIEKHWAGLRPGSLDGIPLMGEVPNYRNLYTSAGHFRNGVVLAPAAARAMGDLLLKREAKIDMTAYSFSNDS</sequence>
<dbReference type="Gene3D" id="3.30.9.10">
    <property type="entry name" value="D-Amino Acid Oxidase, subunit A, domain 2"/>
    <property type="match status" value="1"/>
</dbReference>
<keyword evidence="6" id="KW-1185">Reference proteome</keyword>
<evidence type="ECO:0000313" key="5">
    <source>
        <dbReference type="EMBL" id="GLR63990.1"/>
    </source>
</evidence>
<name>A0ABQ5ZY89_9GAMM</name>
<feature type="domain" description="FAD dependent oxidoreductase" evidence="4">
    <location>
        <begin position="3"/>
        <end position="344"/>
    </location>
</feature>
<evidence type="ECO:0000256" key="3">
    <source>
        <dbReference type="ARBA" id="ARBA00023002"/>
    </source>
</evidence>
<dbReference type="NCBIfam" id="TIGR02352">
    <property type="entry name" value="thiamin_ThiO"/>
    <property type="match status" value="1"/>
</dbReference>
<evidence type="ECO:0000259" key="4">
    <source>
        <dbReference type="Pfam" id="PF01266"/>
    </source>
</evidence>
<dbReference type="Proteomes" id="UP001156682">
    <property type="component" value="Unassembled WGS sequence"/>
</dbReference>
<protein>
    <submittedName>
        <fullName evidence="5">D-amino acid oxidase</fullName>
    </submittedName>
</protein>
<proteinExistence type="predicted"/>
<dbReference type="Pfam" id="PF01266">
    <property type="entry name" value="DAO"/>
    <property type="match status" value="1"/>
</dbReference>
<reference evidence="6" key="1">
    <citation type="journal article" date="2019" name="Int. J. Syst. Evol. Microbiol.">
        <title>The Global Catalogue of Microorganisms (GCM) 10K type strain sequencing project: providing services to taxonomists for standard genome sequencing and annotation.</title>
        <authorList>
            <consortium name="The Broad Institute Genomics Platform"/>
            <consortium name="The Broad Institute Genome Sequencing Center for Infectious Disease"/>
            <person name="Wu L."/>
            <person name="Ma J."/>
        </authorList>
    </citation>
    <scope>NUCLEOTIDE SEQUENCE [LARGE SCALE GENOMIC DNA]</scope>
    <source>
        <strain evidence="6">NBRC 100033</strain>
    </source>
</reference>
<dbReference type="SUPFAM" id="SSF51905">
    <property type="entry name" value="FAD/NAD(P)-binding domain"/>
    <property type="match status" value="1"/>
</dbReference>
<dbReference type="EMBL" id="BSOR01000024">
    <property type="protein sequence ID" value="GLR63990.1"/>
    <property type="molecule type" value="Genomic_DNA"/>
</dbReference>
<dbReference type="Gene3D" id="3.50.50.60">
    <property type="entry name" value="FAD/NAD(P)-binding domain"/>
    <property type="match status" value="1"/>
</dbReference>